<dbReference type="Gene3D" id="3.90.550.10">
    <property type="entry name" value="Spore Coat Polysaccharide Biosynthesis Protein SpsA, Chain A"/>
    <property type="match status" value="1"/>
</dbReference>
<evidence type="ECO:0000313" key="2">
    <source>
        <dbReference type="EMBL" id="HJC07007.1"/>
    </source>
</evidence>
<gene>
    <name evidence="2" type="ORF">H9704_12830</name>
</gene>
<dbReference type="SUPFAM" id="SSF53448">
    <property type="entry name" value="Nucleotide-diphospho-sugar transferases"/>
    <property type="match status" value="1"/>
</dbReference>
<protein>
    <submittedName>
        <fullName evidence="2">Nucleotidyltransferase family protein</fullName>
    </submittedName>
</protein>
<dbReference type="InterPro" id="IPR029044">
    <property type="entry name" value="Nucleotide-diphossugar_trans"/>
</dbReference>
<proteinExistence type="predicted"/>
<evidence type="ECO:0000259" key="1">
    <source>
        <dbReference type="Pfam" id="PF12804"/>
    </source>
</evidence>
<dbReference type="CDD" id="cd04182">
    <property type="entry name" value="GT_2_like_f"/>
    <property type="match status" value="1"/>
</dbReference>
<accession>A0A9D2N307</accession>
<dbReference type="EMBL" id="DWWT01000067">
    <property type="protein sequence ID" value="HJC07007.1"/>
    <property type="molecule type" value="Genomic_DNA"/>
</dbReference>
<dbReference type="GO" id="GO:0016779">
    <property type="term" value="F:nucleotidyltransferase activity"/>
    <property type="evidence" value="ECO:0007669"/>
    <property type="project" value="UniProtKB-ARBA"/>
</dbReference>
<sequence length="231" mass="25527">MNLAMIYMASGFASRFGENKLLFPFRGKPLYCHGLEHLQEAAGLLADGEGKRPFLAVVSQYREILDAAGEQGFCAVPNHESREGITASLKLGTRAAGERDAYLYFVADQPFMRAETICAFVRGFAESGKGIGCVTCGKVRGNPVIFSGKYRENLLALRGDRGGRQIMEAFPEDIWFMETETRELFDIDRREDLEPLADGRMGDTNCMACRDAAKIEPAERRGGCAYGKAEK</sequence>
<feature type="domain" description="MobA-like NTP transferase" evidence="1">
    <location>
        <begin position="7"/>
        <end position="169"/>
    </location>
</feature>
<name>A0A9D2N307_9FIRM</name>
<reference evidence="2" key="2">
    <citation type="submission" date="2021-04" db="EMBL/GenBank/DDBJ databases">
        <authorList>
            <person name="Gilroy R."/>
        </authorList>
    </citation>
    <scope>NUCLEOTIDE SEQUENCE</scope>
    <source>
        <strain evidence="2">CHK180-15479</strain>
    </source>
</reference>
<reference evidence="2" key="1">
    <citation type="journal article" date="2021" name="PeerJ">
        <title>Extensive microbial diversity within the chicken gut microbiome revealed by metagenomics and culture.</title>
        <authorList>
            <person name="Gilroy R."/>
            <person name="Ravi A."/>
            <person name="Getino M."/>
            <person name="Pursley I."/>
            <person name="Horton D.L."/>
            <person name="Alikhan N.F."/>
            <person name="Baker D."/>
            <person name="Gharbi K."/>
            <person name="Hall N."/>
            <person name="Watson M."/>
            <person name="Adriaenssens E.M."/>
            <person name="Foster-Nyarko E."/>
            <person name="Jarju S."/>
            <person name="Secka A."/>
            <person name="Antonio M."/>
            <person name="Oren A."/>
            <person name="Chaudhuri R.R."/>
            <person name="La Ragione R."/>
            <person name="Hildebrand F."/>
            <person name="Pallen M.J."/>
        </authorList>
    </citation>
    <scope>NUCLEOTIDE SEQUENCE</scope>
    <source>
        <strain evidence="2">CHK180-15479</strain>
    </source>
</reference>
<comment type="caution">
    <text evidence="2">The sequence shown here is derived from an EMBL/GenBank/DDBJ whole genome shotgun (WGS) entry which is preliminary data.</text>
</comment>
<evidence type="ECO:0000313" key="3">
    <source>
        <dbReference type="Proteomes" id="UP000823910"/>
    </source>
</evidence>
<dbReference type="InterPro" id="IPR025877">
    <property type="entry name" value="MobA-like_NTP_Trfase"/>
</dbReference>
<dbReference type="PANTHER" id="PTHR43777:SF1">
    <property type="entry name" value="MOLYBDENUM COFACTOR CYTIDYLYLTRANSFERASE"/>
    <property type="match status" value="1"/>
</dbReference>
<dbReference type="Pfam" id="PF12804">
    <property type="entry name" value="NTP_transf_3"/>
    <property type="match status" value="1"/>
</dbReference>
<dbReference type="AlphaFoldDB" id="A0A9D2N307"/>
<dbReference type="Proteomes" id="UP000823910">
    <property type="component" value="Unassembled WGS sequence"/>
</dbReference>
<dbReference type="PANTHER" id="PTHR43777">
    <property type="entry name" value="MOLYBDENUM COFACTOR CYTIDYLYLTRANSFERASE"/>
    <property type="match status" value="1"/>
</dbReference>
<organism evidence="2 3">
    <name type="scientific">Candidatus Enterocloster excrementipullorum</name>
    <dbReference type="NCBI Taxonomy" id="2838559"/>
    <lineage>
        <taxon>Bacteria</taxon>
        <taxon>Bacillati</taxon>
        <taxon>Bacillota</taxon>
        <taxon>Clostridia</taxon>
        <taxon>Lachnospirales</taxon>
        <taxon>Lachnospiraceae</taxon>
        <taxon>Enterocloster</taxon>
    </lineage>
</organism>